<keyword evidence="2" id="KW-1185">Reference proteome</keyword>
<accession>A0A6P1TRQ9</accession>
<proteinExistence type="predicted"/>
<evidence type="ECO:0000313" key="2">
    <source>
        <dbReference type="Proteomes" id="UP000464314"/>
    </source>
</evidence>
<protein>
    <recommendedName>
        <fullName evidence="3">FtsK domain-containing protein</fullName>
    </recommendedName>
</protein>
<dbReference type="Gene3D" id="3.40.50.300">
    <property type="entry name" value="P-loop containing nucleotide triphosphate hydrolases"/>
    <property type="match status" value="2"/>
</dbReference>
<gene>
    <name evidence="1" type="ORF">Ana3638_20885</name>
</gene>
<evidence type="ECO:0000313" key="1">
    <source>
        <dbReference type="EMBL" id="QHQ62932.1"/>
    </source>
</evidence>
<dbReference type="AlphaFoldDB" id="A0A6P1TRQ9"/>
<dbReference type="RefSeq" id="WP_161839754.1">
    <property type="nucleotide sequence ID" value="NZ_CP048000.1"/>
</dbReference>
<dbReference type="Proteomes" id="UP000464314">
    <property type="component" value="Chromosome"/>
</dbReference>
<sequence>MNIDTFINESLLQNGLTRYIPWKILEEPHALIVGSSGSGKSFSSLLLLARLSLHLKNLVLTVCDFKGDKSFAFLNGQPGFYRYSECLTGINAYYDAFIQRQSGNDTSDNFHILFIDEYSSFLLSLLKAEAEAVKSKLSQILFMGRSFHFFLIISMQRCDSTFFPSGARENFSMTYCTGSISPELRDMIFFNFKEAVKVPKQRGHGYMLKNGTELYQFVVPQITSLQKVQACIKKTTEISEERRTE</sequence>
<dbReference type="KEGG" id="anr:Ana3638_20885"/>
<name>A0A6P1TRQ9_9FIRM</name>
<dbReference type="SUPFAM" id="SSF52540">
    <property type="entry name" value="P-loop containing nucleoside triphosphate hydrolases"/>
    <property type="match status" value="1"/>
</dbReference>
<dbReference type="InterPro" id="IPR027417">
    <property type="entry name" value="P-loop_NTPase"/>
</dbReference>
<organism evidence="1 2">
    <name type="scientific">Anaerocolumna sedimenticola</name>
    <dbReference type="NCBI Taxonomy" id="2696063"/>
    <lineage>
        <taxon>Bacteria</taxon>
        <taxon>Bacillati</taxon>
        <taxon>Bacillota</taxon>
        <taxon>Clostridia</taxon>
        <taxon>Lachnospirales</taxon>
        <taxon>Lachnospiraceae</taxon>
        <taxon>Anaerocolumna</taxon>
    </lineage>
</organism>
<dbReference type="EMBL" id="CP048000">
    <property type="protein sequence ID" value="QHQ62932.1"/>
    <property type="molecule type" value="Genomic_DNA"/>
</dbReference>
<reference evidence="1 2" key="1">
    <citation type="submission" date="2020-01" db="EMBL/GenBank/DDBJ databases">
        <title>Genome analysis of Anaerocolumna sp. CBA3638.</title>
        <authorList>
            <person name="Kim J."/>
            <person name="Roh S.W."/>
        </authorList>
    </citation>
    <scope>NUCLEOTIDE SEQUENCE [LARGE SCALE GENOMIC DNA]</scope>
    <source>
        <strain evidence="1 2">CBA3638</strain>
    </source>
</reference>
<evidence type="ECO:0008006" key="3">
    <source>
        <dbReference type="Google" id="ProtNLM"/>
    </source>
</evidence>